<dbReference type="GO" id="GO:0008013">
    <property type="term" value="F:beta-catenin binding"/>
    <property type="evidence" value="ECO:0007669"/>
    <property type="project" value="TreeGrafter"/>
</dbReference>
<reference evidence="10" key="1">
    <citation type="submission" date="2014-01" db="EMBL/GenBank/DDBJ databases">
        <title>The Genome Sequence of Anopheles farauti FAR1 (V2).</title>
        <authorList>
            <consortium name="The Broad Institute Genomics Platform"/>
            <person name="Neafsey D.E."/>
            <person name="Besansky N."/>
            <person name="Howell P."/>
            <person name="Walton C."/>
            <person name="Young S.K."/>
            <person name="Zeng Q."/>
            <person name="Gargeya S."/>
            <person name="Fitzgerald M."/>
            <person name="Haas B."/>
            <person name="Abouelleil A."/>
            <person name="Allen A.W."/>
            <person name="Alvarado L."/>
            <person name="Arachchi H.M."/>
            <person name="Berlin A.M."/>
            <person name="Chapman S.B."/>
            <person name="Gainer-Dewar J."/>
            <person name="Goldberg J."/>
            <person name="Griggs A."/>
            <person name="Gujja S."/>
            <person name="Hansen M."/>
            <person name="Howarth C."/>
            <person name="Imamovic A."/>
            <person name="Ireland A."/>
            <person name="Larimer J."/>
            <person name="McCowan C."/>
            <person name="Murphy C."/>
            <person name="Pearson M."/>
            <person name="Poon T.W."/>
            <person name="Priest M."/>
            <person name="Roberts A."/>
            <person name="Saif S."/>
            <person name="Shea T."/>
            <person name="Sisk P."/>
            <person name="Sykes S."/>
            <person name="Wortman J."/>
            <person name="Nusbaum C."/>
            <person name="Birren B."/>
        </authorList>
    </citation>
    <scope>NUCLEOTIDE SEQUENCE [LARGE SCALE GENOMIC DNA]</scope>
    <source>
        <strain evidence="10">FAR1</strain>
    </source>
</reference>
<dbReference type="GO" id="GO:0016342">
    <property type="term" value="C:catenin complex"/>
    <property type="evidence" value="ECO:0007669"/>
    <property type="project" value="TreeGrafter"/>
</dbReference>
<organism evidence="9 10">
    <name type="scientific">Anopheles farauti</name>
    <dbReference type="NCBI Taxonomy" id="69004"/>
    <lineage>
        <taxon>Eukaryota</taxon>
        <taxon>Metazoa</taxon>
        <taxon>Ecdysozoa</taxon>
        <taxon>Arthropoda</taxon>
        <taxon>Hexapoda</taxon>
        <taxon>Insecta</taxon>
        <taxon>Pterygota</taxon>
        <taxon>Neoptera</taxon>
        <taxon>Endopterygota</taxon>
        <taxon>Diptera</taxon>
        <taxon>Nematocera</taxon>
        <taxon>Culicoidea</taxon>
        <taxon>Culicidae</taxon>
        <taxon>Anophelinae</taxon>
        <taxon>Anopheles</taxon>
    </lineage>
</organism>
<dbReference type="InterPro" id="IPR002126">
    <property type="entry name" value="Cadherin-like_dom"/>
</dbReference>
<protein>
    <recommendedName>
        <fullName evidence="8">Cadherin domain-containing protein</fullName>
    </recommendedName>
</protein>
<feature type="domain" description="Cadherin" evidence="8">
    <location>
        <begin position="1704"/>
        <end position="1810"/>
    </location>
</feature>
<dbReference type="CDD" id="cd11304">
    <property type="entry name" value="Cadherin_repeat"/>
    <property type="match status" value="2"/>
</dbReference>
<dbReference type="PANTHER" id="PTHR24027:SF438">
    <property type="entry name" value="CADHERIN 23"/>
    <property type="match status" value="1"/>
</dbReference>
<feature type="region of interest" description="Disordered" evidence="6">
    <location>
        <begin position="2154"/>
        <end position="2204"/>
    </location>
</feature>
<dbReference type="Gene3D" id="2.60.40.60">
    <property type="entry name" value="Cadherins"/>
    <property type="match status" value="4"/>
</dbReference>
<dbReference type="SMART" id="SM00112">
    <property type="entry name" value="CA"/>
    <property type="match status" value="2"/>
</dbReference>
<dbReference type="InterPro" id="IPR039808">
    <property type="entry name" value="Cadherin"/>
</dbReference>
<feature type="domain" description="Cadherin" evidence="8">
    <location>
        <begin position="1837"/>
        <end position="1921"/>
    </location>
</feature>
<reference evidence="9" key="2">
    <citation type="submission" date="2020-05" db="UniProtKB">
        <authorList>
            <consortium name="EnsemblMetazoa"/>
        </authorList>
    </citation>
    <scope>IDENTIFICATION</scope>
    <source>
        <strain evidence="9">FAR1</strain>
    </source>
</reference>
<comment type="subcellular location">
    <subcellularLocation>
        <location evidence="1">Membrane</location>
    </subcellularLocation>
</comment>
<dbReference type="Proteomes" id="UP000075886">
    <property type="component" value="Unassembled WGS sequence"/>
</dbReference>
<evidence type="ECO:0000259" key="8">
    <source>
        <dbReference type="PROSITE" id="PS50268"/>
    </source>
</evidence>
<feature type="domain" description="Cadherin" evidence="8">
    <location>
        <begin position="700"/>
        <end position="811"/>
    </location>
</feature>
<evidence type="ECO:0000313" key="9">
    <source>
        <dbReference type="EnsemblMetazoa" id="AFAF008612-PA"/>
    </source>
</evidence>
<dbReference type="PANTHER" id="PTHR24027">
    <property type="entry name" value="CADHERIN-23"/>
    <property type="match status" value="1"/>
</dbReference>
<evidence type="ECO:0000256" key="1">
    <source>
        <dbReference type="ARBA" id="ARBA00004370"/>
    </source>
</evidence>
<sequence length="2204" mass="240651">MLVFVITASGVFPRVPCTGSAGSAMGSAKYSTFRGLRLIVITTLLLVPCSVFAQDLECSSPTLPTFNGLFPIGPEISTTVGAGYTLAQHEVSNILSVTVNPLGPDLPVYINADIADGKLTITTNEQFANYEKLDDKLLFIHTIVFICRSGAEHEMTFRQVIKEENNHVPLFSQQTYNIQVPLPLPREFNIQQFVAGGKGIVANDYDITKNVVTFSLAENDYFSVTSTSGASRTEFIANLVTKQTLTKIQPPITIQITAQDEWDPPKSSQATLVISGDPVIVFIAPPAFEQSLYRVSYKIGDNFTPLRMNLLADTYDSSVSYEASDEDAEYLTLTPTSDRAGVTVTLRTGAQIDPDRKLLSAIVIASRTGADSAGRTALVVELTREPIIVPSFEAPLYTGTIDRNRAITLEIIRLIPSTSDSSVRVQVTGDDARYFTVAFVNNEVLVVASTALSEAVLKDKNFFLLTVQATKPDVGVGETLVVLSVQKDTSIKSHFERSVYEGTITEGGVLILPTVRISPDSYVEGLAFGYTGDVDLLSASSTETSGIITITATNVTPETLAGKTYLLLTVTGTLEDEQTAQAVIVVQVLRIPVPKFTEPLLEGELAERTLQLQIANVQLEQESLTADTKLNLVDDRYFFDIRQDPGTNDFKLYLRENVTRELLRGIDRLTLRVEATNPGSELAVCIVAIDVVRPEPPTFERLIYDGTIDETKQLTEEVVAMLASGATGETISYTLEGAEADVKLFLVEPLATPAAADGVRIKLRAPLSDEEFQSRDHFQLTLKASNAPSATDTLVPVVIYVKRAFVKIPKFEKPLYKSRIGPDLKLVPFESITVDRDSLVDTATVAVRYGDSDLFGVELQDGIVTIRLLKELDEASVRDVSRFEFVVECSNPDMASGYATAIVDVERTVAAQFTEPYYTGTVREDARAIQFEQRVALTPETSVSGTEYTIAGVDSALVRYETVPTDQRLSFFLRDDVTKEQLRLRSEIGFIVVANNPGSNAPASVSCTVKIVRDVKPSFSLPAYRGKIVEGQTSVDFGGSPIAWESNSITQATVFSIVETIPVSDLFEVKFASDGSTLDIVLRSDVRWDQVRSSGYYQIVLRATNPDSEMDQCTVVIDVENLPTVTPAFTKAIYRGSLQEGTKEVIFSAADTITVQADTITPTFRYAVGEGDAALFVVELVDSNKFRVALTDSISPGAIEGRDMLTFLITISNAYSADDTATVVVTIKLDDIIVPTFSKHQYSGRIVEGTDQLTLSEPISLNAGTFTENTDIGTGGSDAELFTVSRVGPLIELTAAGGSIDWSKLVSKRYLSLYIQANNPGSDATTAFVVIDIDRRTLPLFAQTSAHGYIEIGARNVLFLEGSELRIITTSVEPGYQWNLSGDDGQLFDATVVDGLFQFSLKPSLTEEQLASRVLLTFMVTLKNPNSDAIEATVVIDRHLPSQLFSKHTYTGSFSDDLRLDLVDAIELTQESFSTAILVTVVEANVDFLMVEQSGPSVQLKLSRPISLTDFQGLHMVHLVLAASVSDEIRSSCTIVLTVPESTPCLPLPPIVDCTSCYNCTTGGLEDDVPVFAYGNYRFQLRSDTSGMIGAVTASAKDPTAVVQHSLDVVDAYLNAQLSITPEGMLSIAQPILPNVYEFLVHATNVAAGKRTTAHVRLDVLNQYECTEGTKKVTVEHTLHVQHLDEERPHGTIFPAQLTQSCAYELISEHPTDGQLEPYFFINSETGWLASRSFDRENQTLFADMPIPQFKLVLRLKCDGNDDGADPPQEAVRRTLVKRSLVETNTINYAPDITVVSIIVDDINDNDPVFTQPTEAAGNAVHLGYPEPSLAAKLMLSELVIVEATDADEGLNALVRYSLSDSAQFTIDATTGSIYPTREALRESERVDLTVIATDRDGAVDGRSAQLPLRVLRLNEDHIALVTLATTDATNVSDVIEQINRQDDLQLKILRQAYIPEAEQSGARRKRQLLDSTNTMRLVVYALNDNGELLDTEDIRSAIRKAIPGFDTTAIVSFTSAVCATTNDGQPCPAKFEPSSNAGLIASTSVLGALLLITMAIASVLYVRYVRPLGKSSNGSNPSDIVQLENDFDPTPPATPPTLGMMKKEQPTIAPDDADDRKISINISGITMQESEDASTNNSRLARSLVERLDEEDEFGAARFEPATPEPISEPKNVKFNEIVERIEVQEHHSDEEEDYNSVYEERL</sequence>
<dbReference type="PROSITE" id="PS50268">
    <property type="entry name" value="CADHERIN_2"/>
    <property type="match status" value="3"/>
</dbReference>
<dbReference type="InterPro" id="IPR020894">
    <property type="entry name" value="Cadherin_CS"/>
</dbReference>
<evidence type="ECO:0000256" key="3">
    <source>
        <dbReference type="ARBA" id="ARBA00022837"/>
    </source>
</evidence>
<dbReference type="EnsemblMetazoa" id="AFAF008612-RA">
    <property type="protein sequence ID" value="AFAF008612-PA"/>
    <property type="gene ID" value="AFAF008612"/>
</dbReference>
<evidence type="ECO:0000313" key="10">
    <source>
        <dbReference type="Proteomes" id="UP000075886"/>
    </source>
</evidence>
<proteinExistence type="predicted"/>
<keyword evidence="4 7" id="KW-0472">Membrane</keyword>
<dbReference type="STRING" id="69004.A0A182QEN7"/>
<name>A0A182QEN7_9DIPT</name>
<dbReference type="SUPFAM" id="SSF49313">
    <property type="entry name" value="Cadherin-like"/>
    <property type="match status" value="2"/>
</dbReference>
<feature type="transmembrane region" description="Helical" evidence="7">
    <location>
        <begin position="2038"/>
        <end position="2063"/>
    </location>
</feature>
<evidence type="ECO:0000256" key="5">
    <source>
        <dbReference type="PROSITE-ProRule" id="PRU00043"/>
    </source>
</evidence>
<keyword evidence="3 5" id="KW-0106">Calcium</keyword>
<keyword evidence="7" id="KW-0812">Transmembrane</keyword>
<dbReference type="GO" id="GO:0045296">
    <property type="term" value="F:cadherin binding"/>
    <property type="evidence" value="ECO:0007669"/>
    <property type="project" value="TreeGrafter"/>
</dbReference>
<keyword evidence="2" id="KW-0677">Repeat</keyword>
<evidence type="ECO:0000256" key="6">
    <source>
        <dbReference type="SAM" id="MobiDB-lite"/>
    </source>
</evidence>
<dbReference type="InterPro" id="IPR015919">
    <property type="entry name" value="Cadherin-like_sf"/>
</dbReference>
<keyword evidence="10" id="KW-1185">Reference proteome</keyword>
<dbReference type="GO" id="GO:0016477">
    <property type="term" value="P:cell migration"/>
    <property type="evidence" value="ECO:0007669"/>
    <property type="project" value="TreeGrafter"/>
</dbReference>
<evidence type="ECO:0000256" key="2">
    <source>
        <dbReference type="ARBA" id="ARBA00022737"/>
    </source>
</evidence>
<dbReference type="GO" id="GO:0005509">
    <property type="term" value="F:calcium ion binding"/>
    <property type="evidence" value="ECO:0007669"/>
    <property type="project" value="UniProtKB-UniRule"/>
</dbReference>
<evidence type="ECO:0000256" key="7">
    <source>
        <dbReference type="SAM" id="Phobius"/>
    </source>
</evidence>
<feature type="compositionally biased region" description="Basic and acidic residues" evidence="6">
    <location>
        <begin position="2172"/>
        <end position="2191"/>
    </location>
</feature>
<dbReference type="Pfam" id="PF00028">
    <property type="entry name" value="Cadherin"/>
    <property type="match status" value="1"/>
</dbReference>
<keyword evidence="7" id="KW-1133">Transmembrane helix</keyword>
<dbReference type="EMBL" id="AXCN02000946">
    <property type="status" value="NOT_ANNOTATED_CDS"/>
    <property type="molecule type" value="Genomic_DNA"/>
</dbReference>
<accession>A0A182QEN7</accession>
<dbReference type="VEuPathDB" id="VectorBase:AFAF008612"/>
<dbReference type="PROSITE" id="PS00232">
    <property type="entry name" value="CADHERIN_1"/>
    <property type="match status" value="1"/>
</dbReference>
<dbReference type="GO" id="GO:0007156">
    <property type="term" value="P:homophilic cell adhesion via plasma membrane adhesion molecules"/>
    <property type="evidence" value="ECO:0007669"/>
    <property type="project" value="InterPro"/>
</dbReference>
<evidence type="ECO:0000256" key="4">
    <source>
        <dbReference type="ARBA" id="ARBA00023136"/>
    </source>
</evidence>